<accession>A0ABX3A464</accession>
<dbReference type="Proteomes" id="UP000094329">
    <property type="component" value="Unassembled WGS sequence"/>
</dbReference>
<proteinExistence type="predicted"/>
<name>A0ABX3A464_9GAMM</name>
<sequence>MPKAQVDPSVLEVLINKFSTPKEIEKAVRKIKPSDLEAYEKQCIARTGQTIMNIAVLGPRDKFIDKARILLSVGFNPNKQAGIFKNNTLQLLIANEDFENAEKIN</sequence>
<organism evidence="1 2">
    <name type="scientific">Piscirickettsia litoralis</name>
    <dbReference type="NCBI Taxonomy" id="1891921"/>
    <lineage>
        <taxon>Bacteria</taxon>
        <taxon>Pseudomonadati</taxon>
        <taxon>Pseudomonadota</taxon>
        <taxon>Gammaproteobacteria</taxon>
        <taxon>Thiotrichales</taxon>
        <taxon>Piscirickettsiaceae</taxon>
        <taxon>Piscirickettsia</taxon>
    </lineage>
</organism>
<dbReference type="EMBL" id="MDTU01000001">
    <property type="protein sequence ID" value="ODN43305.1"/>
    <property type="molecule type" value="Genomic_DNA"/>
</dbReference>
<protein>
    <submittedName>
        <fullName evidence="1">Uncharacterized protein</fullName>
    </submittedName>
</protein>
<evidence type="ECO:0000313" key="1">
    <source>
        <dbReference type="EMBL" id="ODN43305.1"/>
    </source>
</evidence>
<reference evidence="1 2" key="1">
    <citation type="submission" date="2016-08" db="EMBL/GenBank/DDBJ databases">
        <title>Draft genome sequence of Candidatus Piscirickettsia litoralis, from seawater.</title>
        <authorList>
            <person name="Wan X."/>
            <person name="Lee A.J."/>
            <person name="Hou S."/>
            <person name="Donachie S.P."/>
        </authorList>
    </citation>
    <scope>NUCLEOTIDE SEQUENCE [LARGE SCALE GENOMIC DNA]</scope>
    <source>
        <strain evidence="1 2">Y2</strain>
    </source>
</reference>
<keyword evidence="2" id="KW-1185">Reference proteome</keyword>
<evidence type="ECO:0000313" key="2">
    <source>
        <dbReference type="Proteomes" id="UP000094329"/>
    </source>
</evidence>
<dbReference type="RefSeq" id="WP_069313103.1">
    <property type="nucleotide sequence ID" value="NZ_MDTU01000001.1"/>
</dbReference>
<comment type="caution">
    <text evidence="1">The sequence shown here is derived from an EMBL/GenBank/DDBJ whole genome shotgun (WGS) entry which is preliminary data.</text>
</comment>
<gene>
    <name evidence="1" type="ORF">BGC07_10695</name>
</gene>